<dbReference type="Proteomes" id="UP000219452">
    <property type="component" value="Unassembled WGS sequence"/>
</dbReference>
<protein>
    <submittedName>
        <fullName evidence="1">Uncharacterized protein</fullName>
    </submittedName>
</protein>
<proteinExistence type="predicted"/>
<organism evidence="1 2">
    <name type="scientific">Spirosoma fluviale</name>
    <dbReference type="NCBI Taxonomy" id="1597977"/>
    <lineage>
        <taxon>Bacteria</taxon>
        <taxon>Pseudomonadati</taxon>
        <taxon>Bacteroidota</taxon>
        <taxon>Cytophagia</taxon>
        <taxon>Cytophagales</taxon>
        <taxon>Cytophagaceae</taxon>
        <taxon>Spirosoma</taxon>
    </lineage>
</organism>
<keyword evidence="2" id="KW-1185">Reference proteome</keyword>
<dbReference type="EMBL" id="OCNH01000001">
    <property type="protein sequence ID" value="SOD82812.1"/>
    <property type="molecule type" value="Genomic_DNA"/>
</dbReference>
<accession>A0A286FHW6</accession>
<evidence type="ECO:0000313" key="1">
    <source>
        <dbReference type="EMBL" id="SOD82812.1"/>
    </source>
</evidence>
<sequence>MYQLSRTLLISILLIWPGYGVQAQESAKLIAELDSIHKAIQSTACANQQVISNRAMNLYLSDRIGSYLADYKDLSFYKNYVTFNTREGVFSLNHNFFQATGVDEPVRSFLVVGVKANVMTALASTFTDKPFTNELGATLKKAWIAKPKTTINNCREKNIMDTKRASMLNLLKRELQNKEADFTKSIASLNQDGLSDADFAQIKVELNQNFYVGLLDEFSRKFATLQYLELAETARFRQITTHWTTLNAYLPIILQRFTVARSNAQPLETKKSYPFELAITHTRFWESKKMGRLFLSFEGSVFLNNSVKSFSPEAISYSQYKNSGGLDTLTLKQRNTRSLFVGDYASFLTPRAKINVVYYPAESHIGLSSSLEQNMGTYHALNWAIGIPIVLIDKVGAPAANFEFQLNYSDITHTFLSGRTTADRLSVSLTVAVPFSKIIY</sequence>
<name>A0A286FHW6_9BACT</name>
<gene>
    <name evidence="1" type="ORF">SAMN06269250_2266</name>
</gene>
<reference evidence="2" key="1">
    <citation type="submission" date="2017-09" db="EMBL/GenBank/DDBJ databases">
        <authorList>
            <person name="Varghese N."/>
            <person name="Submissions S."/>
        </authorList>
    </citation>
    <scope>NUCLEOTIDE SEQUENCE [LARGE SCALE GENOMIC DNA]</scope>
    <source>
        <strain evidence="2">DSM 29961</strain>
    </source>
</reference>
<dbReference type="AlphaFoldDB" id="A0A286FHW6"/>
<evidence type="ECO:0000313" key="2">
    <source>
        <dbReference type="Proteomes" id="UP000219452"/>
    </source>
</evidence>